<gene>
    <name evidence="1" type="ORF">SAMN04488056_10328</name>
</gene>
<reference evidence="1 2" key="1">
    <citation type="submission" date="2016-10" db="EMBL/GenBank/DDBJ databases">
        <authorList>
            <person name="de Groot N.N."/>
        </authorList>
    </citation>
    <scope>NUCLEOTIDE SEQUENCE [LARGE SCALE GENOMIC DNA]</scope>
    <source>
        <strain evidence="1 2">CGMCC 1.9157</strain>
    </source>
</reference>
<evidence type="ECO:0000313" key="1">
    <source>
        <dbReference type="EMBL" id="SFO06425.1"/>
    </source>
</evidence>
<sequence>MIGERPFRQETSHREYVLCKSLSDACERWLSCPEPRIEKAHRSILLMSYVQSGLGNRVLLALVFPSANMCGRFVDAVAMAVVEGRAKC</sequence>
<keyword evidence="2" id="KW-1185">Reference proteome</keyword>
<protein>
    <submittedName>
        <fullName evidence="1">Uncharacterized protein</fullName>
    </submittedName>
</protein>
<accession>A0A1I5E4I7</accession>
<proteinExistence type="predicted"/>
<evidence type="ECO:0000313" key="2">
    <source>
        <dbReference type="Proteomes" id="UP000199236"/>
    </source>
</evidence>
<dbReference type="Proteomes" id="UP000199236">
    <property type="component" value="Unassembled WGS sequence"/>
</dbReference>
<dbReference type="EMBL" id="FOVR01000003">
    <property type="protein sequence ID" value="SFO06425.1"/>
    <property type="molecule type" value="Genomic_DNA"/>
</dbReference>
<dbReference type="AlphaFoldDB" id="A0A1I5E4I7"/>
<organism evidence="1 2">
    <name type="scientific">Cohaesibacter marisflavi</name>
    <dbReference type="NCBI Taxonomy" id="655353"/>
    <lineage>
        <taxon>Bacteria</taxon>
        <taxon>Pseudomonadati</taxon>
        <taxon>Pseudomonadota</taxon>
        <taxon>Alphaproteobacteria</taxon>
        <taxon>Hyphomicrobiales</taxon>
        <taxon>Cohaesibacteraceae</taxon>
    </lineage>
</organism>
<dbReference type="STRING" id="655353.SAMN04488056_10328"/>
<name>A0A1I5E4I7_9HYPH</name>